<feature type="domain" description="HTH crp-type" evidence="4">
    <location>
        <begin position="155"/>
        <end position="227"/>
    </location>
</feature>
<dbReference type="SMART" id="SM00419">
    <property type="entry name" value="HTH_CRP"/>
    <property type="match status" value="1"/>
</dbReference>
<dbReference type="SUPFAM" id="SSF46785">
    <property type="entry name" value="Winged helix' DNA-binding domain"/>
    <property type="match status" value="1"/>
</dbReference>
<dbReference type="SUPFAM" id="SSF51206">
    <property type="entry name" value="cAMP-binding domain-like"/>
    <property type="match status" value="1"/>
</dbReference>
<name>A0ABX2PG03_9RHOB</name>
<dbReference type="RefSeq" id="WP_176854440.1">
    <property type="nucleotide sequence ID" value="NZ_JABCJD010000005.1"/>
</dbReference>
<dbReference type="InterPro" id="IPR000595">
    <property type="entry name" value="cNMP-bd_dom"/>
</dbReference>
<dbReference type="InterPro" id="IPR036390">
    <property type="entry name" value="WH_DNA-bd_sf"/>
</dbReference>
<accession>A0ABX2PG03</accession>
<keyword evidence="1" id="KW-0805">Transcription regulation</keyword>
<dbReference type="Gene3D" id="2.60.120.10">
    <property type="entry name" value="Jelly Rolls"/>
    <property type="match status" value="1"/>
</dbReference>
<evidence type="ECO:0000256" key="1">
    <source>
        <dbReference type="ARBA" id="ARBA00023015"/>
    </source>
</evidence>
<evidence type="ECO:0000313" key="6">
    <source>
        <dbReference type="Proteomes" id="UP000523601"/>
    </source>
</evidence>
<dbReference type="CDD" id="cd00038">
    <property type="entry name" value="CAP_ED"/>
    <property type="match status" value="1"/>
</dbReference>
<keyword evidence="3" id="KW-0804">Transcription</keyword>
<dbReference type="EMBL" id="JABCJD010000005">
    <property type="protein sequence ID" value="NVO27952.1"/>
    <property type="molecule type" value="Genomic_DNA"/>
</dbReference>
<protein>
    <submittedName>
        <fullName evidence="5">Crp/Fnr family transcriptional regulator</fullName>
    </submittedName>
</protein>
<comment type="caution">
    <text evidence="5">The sequence shown here is derived from an EMBL/GenBank/DDBJ whole genome shotgun (WGS) entry which is preliminary data.</text>
</comment>
<dbReference type="InterPro" id="IPR012318">
    <property type="entry name" value="HTH_CRP"/>
</dbReference>
<keyword evidence="2" id="KW-0238">DNA-binding</keyword>
<dbReference type="PRINTS" id="PR00034">
    <property type="entry name" value="HTHCRP"/>
</dbReference>
<keyword evidence="6" id="KW-1185">Reference proteome</keyword>
<reference evidence="5 6" key="1">
    <citation type="submission" date="2020-04" db="EMBL/GenBank/DDBJ databases">
        <title>Donghicola sp., a member of the Rhodobacteraceae family isolated from mangrove forest in Thailand.</title>
        <authorList>
            <person name="Charoenyingcharoen P."/>
            <person name="Yukphan P."/>
        </authorList>
    </citation>
    <scope>NUCLEOTIDE SEQUENCE [LARGE SCALE GENOMIC DNA]</scope>
    <source>
        <strain evidence="5 6">C2-DW-16</strain>
    </source>
</reference>
<gene>
    <name evidence="5" type="ORF">HJ526_11010</name>
</gene>
<dbReference type="PROSITE" id="PS51063">
    <property type="entry name" value="HTH_CRP_2"/>
    <property type="match status" value="1"/>
</dbReference>
<dbReference type="Gene3D" id="1.10.10.10">
    <property type="entry name" value="Winged helix-like DNA-binding domain superfamily/Winged helix DNA-binding domain"/>
    <property type="match status" value="1"/>
</dbReference>
<evidence type="ECO:0000256" key="3">
    <source>
        <dbReference type="ARBA" id="ARBA00023163"/>
    </source>
</evidence>
<dbReference type="InterPro" id="IPR018490">
    <property type="entry name" value="cNMP-bd_dom_sf"/>
</dbReference>
<dbReference type="Pfam" id="PF13545">
    <property type="entry name" value="HTH_Crp_2"/>
    <property type="match status" value="1"/>
</dbReference>
<evidence type="ECO:0000259" key="4">
    <source>
        <dbReference type="PROSITE" id="PS51063"/>
    </source>
</evidence>
<dbReference type="Proteomes" id="UP000523601">
    <property type="component" value="Unassembled WGS sequence"/>
</dbReference>
<sequence length="243" mass="26448">MNALTPMSEATAVLSDRPVLPDHPLFAGLTRSDAEIIAATLVPHVFKDEEIIRFDGTPDQLIGIVRSGAVAHDIRAADKITTVGLHLAGDLLSHSGPRTASVMAVAVDRTEILGCTMQEFNALLARFPRLQLNYLDLVTAELQATRDWYTLLGRKTATERVATLILRLSRQPRAPEDPVIDLLLTRERIGSLLGIKMETVSRQIRAFAKAGVIALFSPTKIAVLDPTALVDATGDIWRENAAL</sequence>
<dbReference type="InterPro" id="IPR014710">
    <property type="entry name" value="RmlC-like_jellyroll"/>
</dbReference>
<proteinExistence type="predicted"/>
<evidence type="ECO:0000256" key="2">
    <source>
        <dbReference type="ARBA" id="ARBA00023125"/>
    </source>
</evidence>
<evidence type="ECO:0000313" key="5">
    <source>
        <dbReference type="EMBL" id="NVO27952.1"/>
    </source>
</evidence>
<organism evidence="5 6">
    <name type="scientific">Donghicola mangrovi</name>
    <dbReference type="NCBI Taxonomy" id="2729614"/>
    <lineage>
        <taxon>Bacteria</taxon>
        <taxon>Pseudomonadati</taxon>
        <taxon>Pseudomonadota</taxon>
        <taxon>Alphaproteobacteria</taxon>
        <taxon>Rhodobacterales</taxon>
        <taxon>Roseobacteraceae</taxon>
        <taxon>Donghicola</taxon>
    </lineage>
</organism>
<dbReference type="InterPro" id="IPR036388">
    <property type="entry name" value="WH-like_DNA-bd_sf"/>
</dbReference>